<keyword evidence="6" id="KW-0732">Signal</keyword>
<dbReference type="Pfam" id="PF13855">
    <property type="entry name" value="LRR_8"/>
    <property type="match status" value="1"/>
</dbReference>
<dbReference type="EMBL" id="JBDFQZ010000016">
    <property type="protein sequence ID" value="KAK9663662.1"/>
    <property type="molecule type" value="Genomic_DNA"/>
</dbReference>
<keyword evidence="9" id="KW-0472">Membrane</keyword>
<dbReference type="PRINTS" id="PR00019">
    <property type="entry name" value="LEURICHRPT"/>
</dbReference>
<dbReference type="InterPro" id="IPR055414">
    <property type="entry name" value="LRR_R13L4/SHOC2-like"/>
</dbReference>
<dbReference type="FunFam" id="3.80.10.10:FF:000095">
    <property type="entry name" value="LRR receptor-like serine/threonine-protein kinase GSO1"/>
    <property type="match status" value="1"/>
</dbReference>
<comment type="similarity">
    <text evidence="2">Belongs to the RLP family.</text>
</comment>
<dbReference type="InterPro" id="IPR046956">
    <property type="entry name" value="RLP23-like"/>
</dbReference>
<dbReference type="SUPFAM" id="SSF52047">
    <property type="entry name" value="RNI-like"/>
    <property type="match status" value="2"/>
</dbReference>
<comment type="caution">
    <text evidence="13">The sequence shown here is derived from an EMBL/GenBank/DDBJ whole genome shotgun (WGS) entry which is preliminary data.</text>
</comment>
<evidence type="ECO:0000256" key="1">
    <source>
        <dbReference type="ARBA" id="ARBA00004251"/>
    </source>
</evidence>
<evidence type="ECO:0000259" key="11">
    <source>
        <dbReference type="Pfam" id="PF08263"/>
    </source>
</evidence>
<keyword evidence="5" id="KW-0812">Transmembrane</keyword>
<dbReference type="Pfam" id="PF00560">
    <property type="entry name" value="LRR_1"/>
    <property type="match status" value="5"/>
</dbReference>
<feature type="domain" description="Disease resistance R13L4/SHOC-2-like LRR" evidence="12">
    <location>
        <begin position="298"/>
        <end position="530"/>
    </location>
</feature>
<dbReference type="SMART" id="SM00365">
    <property type="entry name" value="LRR_SD22"/>
    <property type="match status" value="13"/>
</dbReference>
<evidence type="ECO:0000259" key="12">
    <source>
        <dbReference type="Pfam" id="PF23598"/>
    </source>
</evidence>
<proteinExistence type="inferred from homology"/>
<evidence type="ECO:0000256" key="8">
    <source>
        <dbReference type="ARBA" id="ARBA00022989"/>
    </source>
</evidence>
<evidence type="ECO:0000313" key="14">
    <source>
        <dbReference type="Proteomes" id="UP001443914"/>
    </source>
</evidence>
<evidence type="ECO:0000313" key="13">
    <source>
        <dbReference type="EMBL" id="KAK9663662.1"/>
    </source>
</evidence>
<sequence length="1456" mass="162987">MTPPFPFKLYDHHLVMSLFYIWLTYSTCHTILGIDNEDVQVQCSDKERDALLQFKHGIHVDHCGLLTSWGGNPDCCQWDGIRCDNDTGTVIGLQLPGYVSDKNYGSCLEGTVSGYLVELKHLKYLDLSGNNFSKQSIPKFIGSLPNLEYLNLSHAQFNGVIPHEIRNLSELSSLDLSYTFIASDGSLSWLTHLRLLRDINLGGTDFSLVPNWVSIINSLPFLEVLFMDECGISIQHTSSHSYSNTSSTLHVISLSSNQFNGNPFRVLYKMISNETRLTYLDLSHNYYQIPLESLSFIWNMNSLSHLDLSNNGLSGHIPKEIESMHNLSFLDLSSNTLSGPIPREIESMHNLSFLDLSSNTLSGPIPREIESMHNLSFLDLSFNTLSGPIPREIWNVGELSYLSLAWNGLDGSITTSISNLKHLTFLDLCSNNLQFDKHAMNSLGKLCRLQTLWLDGNNITQEFSQVLQSLSSCAHKSLVSLVLSNNQLWGSVPNIIDNFPSLEMFYIDSNQLNGTISERIAQLSRLEALFIFNNNLNGVVSPNHFSNLSSLYALDLSNNQALVLNLSTDWIPPFQIEKLVLRLCKIGPFFPKWLLTQQNLVTLDISGAQISDIVPESFWSSMSSTLQRLNMSNNMIHGVLPDLSIFQILGHFDMSSNNLSGAVPFFQGKGINNKDVQVQCLDKERDTLLQFKHGIHVDNCGLLASWGGNPDCCHWDGIRCDNDTGTVIGLQLPGYRNYSYCLEGTVSGSLIELKHLKYLDLSRNNFSKQSIPKFIGSLPNLEYLNLSQVWFNGVIPHEIGNLSKLSSLDLSYTMTSDRSLSWLTHLRLLRDINLGGIDFSLVPDWVSVINSLPFLEVLFMDYCGLSIQHTSSHSYSNTSSTLHVISLSGNQLNGNPFRLLYKLISNQTRLTYLDLSGNNYYQILMESLSFIWNMNSLSHLDLSYNSLSGPIPREIESMHNLSFLNLGSNTLSGPISREIWNVGELSYLSLAGNLLDGSIPNSISNLKHLTFLDLSSNNLRFDKHAMNSLGKLCRLQTLSLDDNNITQEFSQVLQSLSSCAYKSLVSLALSNTQLWGSVPNTIDNFTSLEVLYVDSNQLNGTISERIAQLSRLEELYLSYNNLNGALSSNHFSNLSCLGVLDLSNNQALVFNLSTDWIPPFHLEWLILRSCKIGPMFPKWLLTQRNLDFLDISGAQISDIVPESFWSSVSSTLQHFNMSNNMIYGVLPDLSTLQSLMHFDMSSNNLSGAVPSFPGNCFELNLNNNKLSQGLYRFLCPKTEMNLGFIDLSNNLFSEMLPDCWRYFPYLTILKLQNNNIGGKLSSSIVSLNLLQALHLRNNTISGELPMSWVNSTSLAVLDLGYNSLSGYIPLTFGNGFKNLSVLSLRNNHFSMAIPSSLCQLSSLLVLDLSNNHLSGTLPKCLSDLTAMVSTKHFPQPLVWNHSIPSSWFYYDLASFM</sequence>
<evidence type="ECO:0000256" key="7">
    <source>
        <dbReference type="ARBA" id="ARBA00022737"/>
    </source>
</evidence>
<evidence type="ECO:0008006" key="15">
    <source>
        <dbReference type="Google" id="ProtNLM"/>
    </source>
</evidence>
<evidence type="ECO:0000256" key="10">
    <source>
        <dbReference type="ARBA" id="ARBA00023180"/>
    </source>
</evidence>
<dbReference type="GO" id="GO:0005886">
    <property type="term" value="C:plasma membrane"/>
    <property type="evidence" value="ECO:0007669"/>
    <property type="project" value="UniProtKB-SubCell"/>
</dbReference>
<dbReference type="PANTHER" id="PTHR48063:SF101">
    <property type="entry name" value="LRR RECEPTOR-LIKE SERINE_THREONINE-PROTEIN KINASE FLS2"/>
    <property type="match status" value="1"/>
</dbReference>
<keyword evidence="4" id="KW-0433">Leucine-rich repeat</keyword>
<gene>
    <name evidence="13" type="ORF">RND81_O266300</name>
</gene>
<dbReference type="Proteomes" id="UP001443914">
    <property type="component" value="Unassembled WGS sequence"/>
</dbReference>
<keyword evidence="14" id="KW-1185">Reference proteome</keyword>
<dbReference type="PANTHER" id="PTHR48063">
    <property type="entry name" value="LRR RECEPTOR-LIKE KINASE"/>
    <property type="match status" value="1"/>
</dbReference>
<reference evidence="13" key="1">
    <citation type="submission" date="2024-03" db="EMBL/GenBank/DDBJ databases">
        <title>WGS assembly of Saponaria officinalis var. Norfolk2.</title>
        <authorList>
            <person name="Jenkins J."/>
            <person name="Shu S."/>
            <person name="Grimwood J."/>
            <person name="Barry K."/>
            <person name="Goodstein D."/>
            <person name="Schmutz J."/>
            <person name="Leebens-Mack J."/>
            <person name="Osbourn A."/>
        </authorList>
    </citation>
    <scope>NUCLEOTIDE SEQUENCE [LARGE SCALE GENOMIC DNA]</scope>
    <source>
        <strain evidence="13">JIC</strain>
    </source>
</reference>
<evidence type="ECO:0000256" key="4">
    <source>
        <dbReference type="ARBA" id="ARBA00022614"/>
    </source>
</evidence>
<dbReference type="Pfam" id="PF23598">
    <property type="entry name" value="LRR_14"/>
    <property type="match status" value="1"/>
</dbReference>
<dbReference type="Gene3D" id="3.80.10.10">
    <property type="entry name" value="Ribonuclease Inhibitor"/>
    <property type="match status" value="8"/>
</dbReference>
<comment type="subcellular location">
    <subcellularLocation>
        <location evidence="1">Cell membrane</location>
        <topology evidence="1">Single-pass type I membrane protein</topology>
    </subcellularLocation>
</comment>
<name>A0AAW1GJ64_SAPOF</name>
<keyword evidence="8" id="KW-1133">Transmembrane helix</keyword>
<dbReference type="InterPro" id="IPR001611">
    <property type="entry name" value="Leu-rich_rpt"/>
</dbReference>
<keyword evidence="3" id="KW-1003">Cell membrane</keyword>
<keyword evidence="7" id="KW-0677">Repeat</keyword>
<evidence type="ECO:0000256" key="6">
    <source>
        <dbReference type="ARBA" id="ARBA00022729"/>
    </source>
</evidence>
<evidence type="ECO:0000256" key="5">
    <source>
        <dbReference type="ARBA" id="ARBA00022692"/>
    </source>
</evidence>
<evidence type="ECO:0000256" key="3">
    <source>
        <dbReference type="ARBA" id="ARBA00022475"/>
    </source>
</evidence>
<dbReference type="SMART" id="SM00369">
    <property type="entry name" value="LRR_TYP"/>
    <property type="match status" value="15"/>
</dbReference>
<dbReference type="InterPro" id="IPR032675">
    <property type="entry name" value="LRR_dom_sf"/>
</dbReference>
<keyword evidence="10" id="KW-0325">Glycoprotein</keyword>
<feature type="domain" description="Leucine-rich repeat-containing N-terminal plant-type" evidence="11">
    <location>
        <begin position="682"/>
        <end position="721"/>
    </location>
</feature>
<dbReference type="FunFam" id="3.80.10.10:FF:000041">
    <property type="entry name" value="LRR receptor-like serine/threonine-protein kinase ERECTA"/>
    <property type="match status" value="1"/>
</dbReference>
<evidence type="ECO:0000256" key="2">
    <source>
        <dbReference type="ARBA" id="ARBA00009592"/>
    </source>
</evidence>
<accession>A0AAW1GJ64</accession>
<protein>
    <recommendedName>
        <fullName evidence="15">Leucine-rich repeat-containing N-terminal plant-type domain-containing protein</fullName>
    </recommendedName>
</protein>
<organism evidence="13 14">
    <name type="scientific">Saponaria officinalis</name>
    <name type="common">Common soapwort</name>
    <name type="synonym">Lychnis saponaria</name>
    <dbReference type="NCBI Taxonomy" id="3572"/>
    <lineage>
        <taxon>Eukaryota</taxon>
        <taxon>Viridiplantae</taxon>
        <taxon>Streptophyta</taxon>
        <taxon>Embryophyta</taxon>
        <taxon>Tracheophyta</taxon>
        <taxon>Spermatophyta</taxon>
        <taxon>Magnoliopsida</taxon>
        <taxon>eudicotyledons</taxon>
        <taxon>Gunneridae</taxon>
        <taxon>Pentapetalae</taxon>
        <taxon>Caryophyllales</taxon>
        <taxon>Caryophyllaceae</taxon>
        <taxon>Caryophylleae</taxon>
        <taxon>Saponaria</taxon>
    </lineage>
</organism>
<dbReference type="Pfam" id="PF08263">
    <property type="entry name" value="LRRNT_2"/>
    <property type="match status" value="2"/>
</dbReference>
<dbReference type="SUPFAM" id="SSF52058">
    <property type="entry name" value="L domain-like"/>
    <property type="match status" value="3"/>
</dbReference>
<evidence type="ECO:0000256" key="9">
    <source>
        <dbReference type="ARBA" id="ARBA00023136"/>
    </source>
</evidence>
<feature type="domain" description="Leucine-rich repeat-containing N-terminal plant-type" evidence="11">
    <location>
        <begin position="45"/>
        <end position="84"/>
    </location>
</feature>
<dbReference type="InterPro" id="IPR003591">
    <property type="entry name" value="Leu-rich_rpt_typical-subtyp"/>
</dbReference>
<dbReference type="InterPro" id="IPR013210">
    <property type="entry name" value="LRR_N_plant-typ"/>
</dbReference>